<protein>
    <submittedName>
        <fullName evidence="1">Uncharacterized protein</fullName>
    </submittedName>
</protein>
<name>A0A9X9LQJ7_GULGU</name>
<proteinExistence type="predicted"/>
<evidence type="ECO:0000313" key="1">
    <source>
        <dbReference type="EMBL" id="VCW79291.1"/>
    </source>
</evidence>
<dbReference type="AlphaFoldDB" id="A0A9X9LQJ7"/>
<organism evidence="1 2">
    <name type="scientific">Gulo gulo</name>
    <name type="common">Wolverine</name>
    <name type="synonym">Gluton</name>
    <dbReference type="NCBI Taxonomy" id="48420"/>
    <lineage>
        <taxon>Eukaryota</taxon>
        <taxon>Metazoa</taxon>
        <taxon>Chordata</taxon>
        <taxon>Craniata</taxon>
        <taxon>Vertebrata</taxon>
        <taxon>Euteleostomi</taxon>
        <taxon>Mammalia</taxon>
        <taxon>Eutheria</taxon>
        <taxon>Laurasiatheria</taxon>
        <taxon>Carnivora</taxon>
        <taxon>Caniformia</taxon>
        <taxon>Musteloidea</taxon>
        <taxon>Mustelidae</taxon>
        <taxon>Guloninae</taxon>
        <taxon>Gulo</taxon>
    </lineage>
</organism>
<sequence>MASNPASDVLERGRQLSPSWLHKMAVGDRHTPC</sequence>
<comment type="caution">
    <text evidence="1">The sequence shown here is derived from an EMBL/GenBank/DDBJ whole genome shotgun (WGS) entry which is preliminary data.</text>
</comment>
<accession>A0A9X9LQJ7</accession>
<dbReference type="EMBL" id="CYRY02011687">
    <property type="protein sequence ID" value="VCW79291.1"/>
    <property type="molecule type" value="Genomic_DNA"/>
</dbReference>
<evidence type="ECO:0000313" key="2">
    <source>
        <dbReference type="Proteomes" id="UP000269945"/>
    </source>
</evidence>
<gene>
    <name evidence="1" type="ORF">BN2614_LOCUS4</name>
</gene>
<keyword evidence="2" id="KW-1185">Reference proteome</keyword>
<reference evidence="1 2" key="1">
    <citation type="submission" date="2018-10" db="EMBL/GenBank/DDBJ databases">
        <authorList>
            <person name="Ekblom R."/>
            <person name="Jareborg N."/>
        </authorList>
    </citation>
    <scope>NUCLEOTIDE SEQUENCE [LARGE SCALE GENOMIC DNA]</scope>
    <source>
        <tissue evidence="1">Muscle</tissue>
    </source>
</reference>
<dbReference type="Proteomes" id="UP000269945">
    <property type="component" value="Unassembled WGS sequence"/>
</dbReference>